<proteinExistence type="predicted"/>
<dbReference type="Gene3D" id="3.40.50.2000">
    <property type="entry name" value="Glycogen Phosphorylase B"/>
    <property type="match status" value="2"/>
</dbReference>
<sequence length="383" mass="41899">MTATPIHITHVIVGLDVGGAERFLHRLIEAHRGNPAYQHRVISLTGKGVLGPRLEAGGIEVSALGMRSLRDAPRTYARLERQLRAHRPDVLQCWMYYADLLGGLAGRRLGIRHVLWGIRNSHFEAGGTPLKRAVRRICALASRHLPWRIVCVADSALEVHARAGYDRARMEVIHNGYDPGAFTYSEAARNALRGELGIAPEHLVVGSLGRYSAAKDQHGFIQAAQAAMRQRPELRFLMVGRELTTGNEALVRQIAATGQPERFFLLGERSDVAGCLSAMDVFCLHSRTEGFPNVLGEAMCVGLPCLATDVGDAALLLNDAGRVIPAGDGRALAQGMVAMAELDESERRAMGRRARQRITGHFTLGHSVDRFESLYRTAVSRPS</sequence>
<dbReference type="PANTHER" id="PTHR12526">
    <property type="entry name" value="GLYCOSYLTRANSFERASE"/>
    <property type="match status" value="1"/>
</dbReference>
<dbReference type="Pfam" id="PF00534">
    <property type="entry name" value="Glycos_transf_1"/>
    <property type="match status" value="1"/>
</dbReference>
<evidence type="ECO:0000259" key="1">
    <source>
        <dbReference type="Pfam" id="PF00534"/>
    </source>
</evidence>
<name>A0A2U1CL71_9BURK</name>
<dbReference type="InterPro" id="IPR001296">
    <property type="entry name" value="Glyco_trans_1"/>
</dbReference>
<feature type="domain" description="Glycosyl transferase family 1" evidence="1">
    <location>
        <begin position="190"/>
        <end position="357"/>
    </location>
</feature>
<feature type="domain" description="Glycosyltransferase subfamily 4-like N-terminal" evidence="2">
    <location>
        <begin position="17"/>
        <end position="179"/>
    </location>
</feature>
<gene>
    <name evidence="3" type="ORF">C7440_2469</name>
</gene>
<reference evidence="3 4" key="1">
    <citation type="submission" date="2018-04" db="EMBL/GenBank/DDBJ databases">
        <title>Genomic Encyclopedia of Type Strains, Phase IV (KMG-IV): sequencing the most valuable type-strain genomes for metagenomic binning, comparative biology and taxonomic classification.</title>
        <authorList>
            <person name="Goeker M."/>
        </authorList>
    </citation>
    <scope>NUCLEOTIDE SEQUENCE [LARGE SCALE GENOMIC DNA]</scope>
    <source>
        <strain evidence="3 4">DSM 10065</strain>
    </source>
</reference>
<dbReference type="RefSeq" id="WP_116518756.1">
    <property type="nucleotide sequence ID" value="NZ_JACCEX010000003.1"/>
</dbReference>
<dbReference type="Proteomes" id="UP000246145">
    <property type="component" value="Unassembled WGS sequence"/>
</dbReference>
<dbReference type="GO" id="GO:0016757">
    <property type="term" value="F:glycosyltransferase activity"/>
    <property type="evidence" value="ECO:0007669"/>
    <property type="project" value="TreeGrafter"/>
</dbReference>
<protein>
    <submittedName>
        <fullName evidence="3">Glycosyltransferase involved in cell wall biosynthesis</fullName>
    </submittedName>
</protein>
<dbReference type="AlphaFoldDB" id="A0A2U1CL71"/>
<dbReference type="OrthoDB" id="9813211at2"/>
<keyword evidence="4" id="KW-1185">Reference proteome</keyword>
<dbReference type="InterPro" id="IPR028098">
    <property type="entry name" value="Glyco_trans_4-like_N"/>
</dbReference>
<dbReference type="EMBL" id="QEKO01000003">
    <property type="protein sequence ID" value="PVY61738.1"/>
    <property type="molecule type" value="Genomic_DNA"/>
</dbReference>
<evidence type="ECO:0000313" key="4">
    <source>
        <dbReference type="Proteomes" id="UP000246145"/>
    </source>
</evidence>
<accession>A0A2U1CL71</accession>
<dbReference type="Pfam" id="PF13439">
    <property type="entry name" value="Glyco_transf_4"/>
    <property type="match status" value="1"/>
</dbReference>
<evidence type="ECO:0000259" key="2">
    <source>
        <dbReference type="Pfam" id="PF13439"/>
    </source>
</evidence>
<organism evidence="3 4">
    <name type="scientific">Pusillimonas noertemannii</name>
    <dbReference type="NCBI Taxonomy" id="305977"/>
    <lineage>
        <taxon>Bacteria</taxon>
        <taxon>Pseudomonadati</taxon>
        <taxon>Pseudomonadota</taxon>
        <taxon>Betaproteobacteria</taxon>
        <taxon>Burkholderiales</taxon>
        <taxon>Alcaligenaceae</taxon>
        <taxon>Pusillimonas</taxon>
    </lineage>
</organism>
<dbReference type="STRING" id="1231391.GCA_000308195_00287"/>
<keyword evidence="3" id="KW-0808">Transferase</keyword>
<dbReference type="PANTHER" id="PTHR12526:SF638">
    <property type="entry name" value="SPORE COAT PROTEIN SA"/>
    <property type="match status" value="1"/>
</dbReference>
<dbReference type="CDD" id="cd03807">
    <property type="entry name" value="GT4_WbnK-like"/>
    <property type="match status" value="1"/>
</dbReference>
<evidence type="ECO:0000313" key="3">
    <source>
        <dbReference type="EMBL" id="PVY61738.1"/>
    </source>
</evidence>
<comment type="caution">
    <text evidence="3">The sequence shown here is derived from an EMBL/GenBank/DDBJ whole genome shotgun (WGS) entry which is preliminary data.</text>
</comment>
<dbReference type="SUPFAM" id="SSF53756">
    <property type="entry name" value="UDP-Glycosyltransferase/glycogen phosphorylase"/>
    <property type="match status" value="1"/>
</dbReference>